<keyword evidence="3" id="KW-1133">Transmembrane helix</keyword>
<dbReference type="Gene3D" id="3.40.50.1820">
    <property type="entry name" value="alpha/beta hydrolase"/>
    <property type="match status" value="1"/>
</dbReference>
<dbReference type="GO" id="GO:0016020">
    <property type="term" value="C:membrane"/>
    <property type="evidence" value="ECO:0007669"/>
    <property type="project" value="InterPro"/>
</dbReference>
<evidence type="ECO:0000256" key="3">
    <source>
        <dbReference type="SAM" id="Phobius"/>
    </source>
</evidence>
<dbReference type="Proteomes" id="UP000001646">
    <property type="component" value="Unplaced"/>
</dbReference>
<dbReference type="AlphaFoldDB" id="A0A803TMX6"/>
<dbReference type="SUPFAM" id="SSF53474">
    <property type="entry name" value="alpha/beta-Hydrolases"/>
    <property type="match status" value="1"/>
</dbReference>
<reference evidence="5" key="1">
    <citation type="submission" date="2009-12" db="EMBL/GenBank/DDBJ databases">
        <title>The Genome Sequence of Anolis carolinensis (Green Anole Lizard).</title>
        <authorList>
            <consortium name="The Genome Sequencing Platform"/>
            <person name="Di Palma F."/>
            <person name="Alfoldi J."/>
            <person name="Heiman D."/>
            <person name="Young S."/>
            <person name="Grabherr M."/>
            <person name="Johnson J."/>
            <person name="Lander E.S."/>
            <person name="Lindblad-Toh K."/>
        </authorList>
    </citation>
    <scope>NUCLEOTIDE SEQUENCE [LARGE SCALE GENOMIC DNA]</scope>
    <source>
        <strain evidence="5">JBL SC #1</strain>
    </source>
</reference>
<dbReference type="PANTHER" id="PTHR48081">
    <property type="entry name" value="AB HYDROLASE SUPERFAMILY PROTEIN C4A8.06C"/>
    <property type="match status" value="1"/>
</dbReference>
<evidence type="ECO:0000256" key="2">
    <source>
        <dbReference type="ARBA" id="ARBA00022801"/>
    </source>
</evidence>
<feature type="transmembrane region" description="Helical" evidence="3">
    <location>
        <begin position="86"/>
        <end position="106"/>
    </location>
</feature>
<dbReference type="InterPro" id="IPR029058">
    <property type="entry name" value="AB_hydrolase_fold"/>
</dbReference>
<accession>A0A803TMX6</accession>
<sequence>MGWQLVISFLLNGETQGVQNLRNHQGERRVLPCLLVKRMAFLVSLGMPVLYASLLALFLVVAWAIYQDQRRLDIPAGIKYPVRLRVLHTLLKLGGFVGLILEKLSIQNQYRFIDKAIGLIITKRSSTLTIKDFDFDGVPVRVYWPKTTPSGMRRGVVLVPGGGGIMGNIWLGDPLCRYIAKETDSVTVNIAFRLAPQHPFPIPVMDCCTATAHFLKNASDYGVDPNRIALYGECSGGTFATVVCQQLAARPDLPKPCAQVLLYPYFQAVDFNLPSYQQNQAVPMLFKKRAVQLGTVYLKGKRFNIEPVMRNAHLPKHVWMKYRKWVSHDLIPERFKGRGYVPMEWPEFIPDVYEQCKELINPMFSPLLSEDDVIRQLPKTFILTCEYDVFRDDCLLYKKRLEDNGVPVTWYHVEEGFHCMTVWLDTPLLEYPTLKMHFRHVTDFINSI</sequence>
<dbReference type="GO" id="GO:0052689">
    <property type="term" value="F:carboxylic ester hydrolase activity"/>
    <property type="evidence" value="ECO:0007669"/>
    <property type="project" value="InterPro"/>
</dbReference>
<dbReference type="PANTHER" id="PTHR48081:SF32">
    <property type="entry name" value="ALPHA_BETA HYDROLASE FOLD-3 DOMAIN-CONTAINING PROTEIN"/>
    <property type="match status" value="1"/>
</dbReference>
<evidence type="ECO:0000313" key="6">
    <source>
        <dbReference type="Proteomes" id="UP000001646"/>
    </source>
</evidence>
<dbReference type="InterPro" id="IPR050300">
    <property type="entry name" value="GDXG_lipolytic_enzyme"/>
</dbReference>
<proteinExistence type="inferred from homology"/>
<evidence type="ECO:0000256" key="1">
    <source>
        <dbReference type="ARBA" id="ARBA00010515"/>
    </source>
</evidence>
<dbReference type="InParanoid" id="A0A803TMX6"/>
<dbReference type="PIRSF" id="PIRSF037251">
    <property type="entry name" value="Arylacetamide_deacetylase"/>
    <property type="match status" value="1"/>
</dbReference>
<keyword evidence="6" id="KW-1185">Reference proteome</keyword>
<dbReference type="Pfam" id="PF07859">
    <property type="entry name" value="Abhydrolase_3"/>
    <property type="match status" value="2"/>
</dbReference>
<dbReference type="InterPro" id="IPR013094">
    <property type="entry name" value="AB_hydrolase_3"/>
</dbReference>
<feature type="domain" description="Alpha/beta hydrolase fold-3" evidence="4">
    <location>
        <begin position="159"/>
        <end position="304"/>
    </location>
</feature>
<reference evidence="5" key="2">
    <citation type="submission" date="2025-08" db="UniProtKB">
        <authorList>
            <consortium name="Ensembl"/>
        </authorList>
    </citation>
    <scope>IDENTIFICATION</scope>
</reference>
<dbReference type="InterPro" id="IPR017157">
    <property type="entry name" value="Arylacetamide_deacetylase"/>
</dbReference>
<evidence type="ECO:0000313" key="5">
    <source>
        <dbReference type="Ensembl" id="ENSACAP00000036566.1"/>
    </source>
</evidence>
<feature type="domain" description="Alpha/beta hydrolase fold-3" evidence="4">
    <location>
        <begin position="351"/>
        <end position="420"/>
    </location>
</feature>
<organism evidence="5 6">
    <name type="scientific">Anolis carolinensis</name>
    <name type="common">Green anole</name>
    <name type="synonym">American chameleon</name>
    <dbReference type="NCBI Taxonomy" id="28377"/>
    <lineage>
        <taxon>Eukaryota</taxon>
        <taxon>Metazoa</taxon>
        <taxon>Chordata</taxon>
        <taxon>Craniata</taxon>
        <taxon>Vertebrata</taxon>
        <taxon>Euteleostomi</taxon>
        <taxon>Lepidosauria</taxon>
        <taxon>Squamata</taxon>
        <taxon>Bifurcata</taxon>
        <taxon>Unidentata</taxon>
        <taxon>Episquamata</taxon>
        <taxon>Toxicofera</taxon>
        <taxon>Iguania</taxon>
        <taxon>Dactyloidae</taxon>
        <taxon>Anolis</taxon>
    </lineage>
</organism>
<name>A0A803TMX6_ANOCA</name>
<comment type="similarity">
    <text evidence="1">Belongs to the 'GDXG' lipolytic enzyme family.</text>
</comment>
<feature type="transmembrane region" description="Helical" evidence="3">
    <location>
        <begin position="39"/>
        <end position="66"/>
    </location>
</feature>
<dbReference type="GeneTree" id="ENSGT00940000163565"/>
<reference evidence="5" key="3">
    <citation type="submission" date="2025-09" db="UniProtKB">
        <authorList>
            <consortium name="Ensembl"/>
        </authorList>
    </citation>
    <scope>IDENTIFICATION</scope>
</reference>
<dbReference type="Ensembl" id="ENSACAT00000047491.1">
    <property type="protein sequence ID" value="ENSACAP00000036566.1"/>
    <property type="gene ID" value="ENSACAG00000044748.1"/>
</dbReference>
<keyword evidence="3" id="KW-0472">Membrane</keyword>
<keyword evidence="2" id="KW-0378">Hydrolase</keyword>
<keyword evidence="3" id="KW-0812">Transmembrane</keyword>
<protein>
    <recommendedName>
        <fullName evidence="4">Alpha/beta hydrolase fold-3 domain-containing protein</fullName>
    </recommendedName>
</protein>
<evidence type="ECO:0000259" key="4">
    <source>
        <dbReference type="Pfam" id="PF07859"/>
    </source>
</evidence>